<name>A0ABR2C673_9ROSI</name>
<dbReference type="PANTHER" id="PTHR12708">
    <property type="entry name" value="DNA POLYMERASE EPSILON SUBUNIT B"/>
    <property type="match status" value="1"/>
</dbReference>
<evidence type="ECO:0000313" key="1">
    <source>
        <dbReference type="EMBL" id="KAK8514907.1"/>
    </source>
</evidence>
<gene>
    <name evidence="1" type="ORF">V6N12_001072</name>
</gene>
<proteinExistence type="predicted"/>
<reference evidence="1 2" key="1">
    <citation type="journal article" date="2024" name="G3 (Bethesda)">
        <title>Genome assembly of Hibiscus sabdariffa L. provides insights into metabolisms of medicinal natural products.</title>
        <authorList>
            <person name="Kim T."/>
        </authorList>
    </citation>
    <scope>NUCLEOTIDE SEQUENCE [LARGE SCALE GENOMIC DNA]</scope>
    <source>
        <strain evidence="1">TK-2024</strain>
        <tissue evidence="1">Old leaves</tissue>
    </source>
</reference>
<evidence type="ECO:0000313" key="2">
    <source>
        <dbReference type="Proteomes" id="UP001472677"/>
    </source>
</evidence>
<keyword evidence="2" id="KW-1185">Reference proteome</keyword>
<accession>A0ABR2C673</accession>
<sequence length="485" mass="54936">MKVMELFNCFLNDPSELNICSLSLQRDEDHELSATLLQGICNVQVLHLTIHDYVLSHVRTPLDTVLAFPNLVELEFKNPCGDSKVSVTTWIVEFLHCAPNLNTLILDLADADRVFESPPEEYQSFIEAPKVKKIVEQKQNFPEPPASQGLSQAVHGMGIRYMKVKEVNSSDNQMFDKLPRRPCNEVKDNVVDDDITLMSNVVNGNGTSKEKAAGHNQRFNAIDDLLTGIARISSHGLIPMSTLLLLGFNIKDIALWENCSRKLTENKDKSLKVLVGHDFFDCGTLTNEETLRFSNLKKSAVNDILRLQFGKLCQMIEAHFQLKEQSKFLFILCLDDPGASTALYRCALPKYISRELQKHVPNVILTGMLDCMEELVYHGTVQEKINEEINSYENVAGDFGKKIVVRARETLLPVEWWSTYGIGMSLFLRDELSLFSNTNKGQNSNLNFLNIHMLTSFEKTSYTMVCSDKSKRCTYLCLFDSVKDQ</sequence>
<protein>
    <submittedName>
        <fullName evidence="1">Uncharacterized protein</fullName>
    </submittedName>
</protein>
<comment type="caution">
    <text evidence="1">The sequence shown here is derived from an EMBL/GenBank/DDBJ whole genome shotgun (WGS) entry which is preliminary data.</text>
</comment>
<dbReference type="PANTHER" id="PTHR12708:SF0">
    <property type="entry name" value="DNA POLYMERASE EPSILON SUBUNIT 2"/>
    <property type="match status" value="1"/>
</dbReference>
<dbReference type="InterPro" id="IPR016266">
    <property type="entry name" value="POLE2"/>
</dbReference>
<dbReference type="Proteomes" id="UP001472677">
    <property type="component" value="Unassembled WGS sequence"/>
</dbReference>
<dbReference type="EMBL" id="JBBPBM010000065">
    <property type="protein sequence ID" value="KAK8514907.1"/>
    <property type="molecule type" value="Genomic_DNA"/>
</dbReference>
<organism evidence="1 2">
    <name type="scientific">Hibiscus sabdariffa</name>
    <name type="common">roselle</name>
    <dbReference type="NCBI Taxonomy" id="183260"/>
    <lineage>
        <taxon>Eukaryota</taxon>
        <taxon>Viridiplantae</taxon>
        <taxon>Streptophyta</taxon>
        <taxon>Embryophyta</taxon>
        <taxon>Tracheophyta</taxon>
        <taxon>Spermatophyta</taxon>
        <taxon>Magnoliopsida</taxon>
        <taxon>eudicotyledons</taxon>
        <taxon>Gunneridae</taxon>
        <taxon>Pentapetalae</taxon>
        <taxon>rosids</taxon>
        <taxon>malvids</taxon>
        <taxon>Malvales</taxon>
        <taxon>Malvaceae</taxon>
        <taxon>Malvoideae</taxon>
        <taxon>Hibiscus</taxon>
    </lineage>
</organism>